<organism evidence="2 3">
    <name type="scientific">Bradyrhizobium quebecense</name>
    <dbReference type="NCBI Taxonomy" id="2748629"/>
    <lineage>
        <taxon>Bacteria</taxon>
        <taxon>Pseudomonadati</taxon>
        <taxon>Pseudomonadota</taxon>
        <taxon>Alphaproteobacteria</taxon>
        <taxon>Hyphomicrobiales</taxon>
        <taxon>Nitrobacteraceae</taxon>
        <taxon>Bradyrhizobium</taxon>
    </lineage>
</organism>
<gene>
    <name evidence="2" type="ORF">J4P68_00330</name>
</gene>
<sequence>MYSAMRTTGHWVIVAVWGAAVLATAIATAEAQQVQAGTLTCRGGPDTGFVLGAVTNLDCVLQADSAPDSRYVAAIPNLGIFIGDEEVALTWKVMAPVPWLGLDQLAGSYTHESGARDNVLTGGTNTPITLLPLNEDAFSTPPVKIESLEMRPMDR</sequence>
<reference evidence="2" key="1">
    <citation type="journal article" date="2021" name="Int. J. Syst. Evol. Microbiol.">
        <title>Bradyrhizobium septentrionale sp. nov. (sv. septentrionale) and Bradyrhizobium quebecense sp. nov. (sv. septentrionale) associated with legumes native to Canada possess rearranged symbiosis genes and numerous insertion sequences.</title>
        <authorList>
            <person name="Bromfield E.S.P."/>
            <person name="Cloutier S."/>
        </authorList>
    </citation>
    <scope>NUCLEOTIDE SEQUENCE</scope>
    <source>
        <strain evidence="2">12S5</strain>
    </source>
</reference>
<dbReference type="InterPro" id="IPR009333">
    <property type="entry name" value="DUF992"/>
</dbReference>
<feature type="chain" id="PRO_5045756533" evidence="1">
    <location>
        <begin position="30"/>
        <end position="155"/>
    </location>
</feature>
<evidence type="ECO:0000256" key="1">
    <source>
        <dbReference type="SAM" id="SignalP"/>
    </source>
</evidence>
<dbReference type="EMBL" id="JAGEPA010000001">
    <property type="protein sequence ID" value="MBO1427882.1"/>
    <property type="molecule type" value="Genomic_DNA"/>
</dbReference>
<name>A0ABS3M8T3_9BRAD</name>
<accession>A0ABS3M8T3</accession>
<dbReference type="Proteomes" id="UP000692816">
    <property type="component" value="Unassembled WGS sequence"/>
</dbReference>
<dbReference type="Pfam" id="PF06186">
    <property type="entry name" value="DUF992"/>
    <property type="match status" value="1"/>
</dbReference>
<feature type="signal peptide" evidence="1">
    <location>
        <begin position="1"/>
        <end position="29"/>
    </location>
</feature>
<evidence type="ECO:0000313" key="3">
    <source>
        <dbReference type="Proteomes" id="UP000692816"/>
    </source>
</evidence>
<keyword evidence="1" id="KW-0732">Signal</keyword>
<keyword evidence="3" id="KW-1185">Reference proteome</keyword>
<proteinExistence type="predicted"/>
<protein>
    <submittedName>
        <fullName evidence="2">DUF992 domain-containing protein</fullName>
    </submittedName>
</protein>
<dbReference type="RefSeq" id="WP_207829656.1">
    <property type="nucleotide sequence ID" value="NZ_CP088282.1"/>
</dbReference>
<evidence type="ECO:0000313" key="2">
    <source>
        <dbReference type="EMBL" id="MBO1427882.1"/>
    </source>
</evidence>
<comment type="caution">
    <text evidence="2">The sequence shown here is derived from an EMBL/GenBank/DDBJ whole genome shotgun (WGS) entry which is preliminary data.</text>
</comment>